<comment type="caution">
    <text evidence="10">The sequence shown here is derived from an EMBL/GenBank/DDBJ whole genome shotgun (WGS) entry which is preliminary data.</text>
</comment>
<evidence type="ECO:0000256" key="5">
    <source>
        <dbReference type="ARBA" id="ARBA00022702"/>
    </source>
</evidence>
<dbReference type="GO" id="GO:1902025">
    <property type="term" value="P:nitrate import"/>
    <property type="evidence" value="ECO:0007669"/>
    <property type="project" value="TreeGrafter"/>
</dbReference>
<dbReference type="GO" id="GO:0006995">
    <property type="term" value="P:cellular response to nitrogen starvation"/>
    <property type="evidence" value="ECO:0007669"/>
    <property type="project" value="UniProtKB-ARBA"/>
</dbReference>
<dbReference type="OrthoDB" id="1863260at2759"/>
<dbReference type="InterPro" id="IPR033250">
    <property type="entry name" value="CEP"/>
</dbReference>
<dbReference type="GO" id="GO:2000280">
    <property type="term" value="P:regulation of root development"/>
    <property type="evidence" value="ECO:0007669"/>
    <property type="project" value="TreeGrafter"/>
</dbReference>
<proteinExistence type="inferred from homology"/>
<evidence type="ECO:0000256" key="3">
    <source>
        <dbReference type="ARBA" id="ARBA00022523"/>
    </source>
</evidence>
<keyword evidence="4" id="KW-0964">Secreted</keyword>
<comment type="similarity">
    <text evidence="2">Belongs to the C-terminally encoded plant signaling peptide (CEP) family.</text>
</comment>
<gene>
    <name evidence="10" type="ORF">RHSIM_Rhsim08G0102100</name>
</gene>
<evidence type="ECO:0000256" key="2">
    <source>
        <dbReference type="ARBA" id="ARBA00008963"/>
    </source>
</evidence>
<evidence type="ECO:0000256" key="9">
    <source>
        <dbReference type="SAM" id="SignalP"/>
    </source>
</evidence>
<sequence>MAKTRSMMCGGGALLVLALILCNEAVGVDARLLKHGACKRCHEKSSDNMMNLKKAETGTGKALSSVTKPIVETSKMEKVEDFRPTQPGHSPGVGHSLNN</sequence>
<accession>A0A834GNK2</accession>
<evidence type="ECO:0000256" key="8">
    <source>
        <dbReference type="SAM" id="MobiDB-lite"/>
    </source>
</evidence>
<keyword evidence="7" id="KW-0379">Hydroxylation</keyword>
<dbReference type="AlphaFoldDB" id="A0A834GNK2"/>
<keyword evidence="11" id="KW-1185">Reference proteome</keyword>
<dbReference type="GO" id="GO:0005179">
    <property type="term" value="F:hormone activity"/>
    <property type="evidence" value="ECO:0007669"/>
    <property type="project" value="UniProtKB-KW"/>
</dbReference>
<evidence type="ECO:0000256" key="6">
    <source>
        <dbReference type="ARBA" id="ARBA00022729"/>
    </source>
</evidence>
<evidence type="ECO:0000256" key="1">
    <source>
        <dbReference type="ARBA" id="ARBA00004271"/>
    </source>
</evidence>
<feature type="chain" id="PRO_5032920905" evidence="9">
    <location>
        <begin position="31"/>
        <end position="99"/>
    </location>
</feature>
<evidence type="ECO:0000313" key="10">
    <source>
        <dbReference type="EMBL" id="KAF7136307.1"/>
    </source>
</evidence>
<comment type="subcellular location">
    <subcellularLocation>
        <location evidence="1">Secreted</location>
        <location evidence="1">Extracellular space</location>
        <location evidence="1">Apoplast</location>
    </subcellularLocation>
</comment>
<name>A0A834GNK2_RHOSS</name>
<evidence type="ECO:0000256" key="7">
    <source>
        <dbReference type="ARBA" id="ARBA00023278"/>
    </source>
</evidence>
<dbReference type="PANTHER" id="PTHR33348">
    <property type="entry name" value="PRECURSOR OF CEP5"/>
    <property type="match status" value="1"/>
</dbReference>
<keyword evidence="3" id="KW-0052">Apoplast</keyword>
<dbReference type="Proteomes" id="UP000626092">
    <property type="component" value="Unassembled WGS sequence"/>
</dbReference>
<dbReference type="EMBL" id="WJXA01000008">
    <property type="protein sequence ID" value="KAF7136307.1"/>
    <property type="molecule type" value="Genomic_DNA"/>
</dbReference>
<dbReference type="GO" id="GO:0048364">
    <property type="term" value="P:root development"/>
    <property type="evidence" value="ECO:0007669"/>
    <property type="project" value="InterPro"/>
</dbReference>
<reference evidence="10" key="1">
    <citation type="submission" date="2019-11" db="EMBL/GenBank/DDBJ databases">
        <authorList>
            <person name="Liu Y."/>
            <person name="Hou J."/>
            <person name="Li T.-Q."/>
            <person name="Guan C.-H."/>
            <person name="Wu X."/>
            <person name="Wu H.-Z."/>
            <person name="Ling F."/>
            <person name="Zhang R."/>
            <person name="Shi X.-G."/>
            <person name="Ren J.-P."/>
            <person name="Chen E.-F."/>
            <person name="Sun J.-M."/>
        </authorList>
    </citation>
    <scope>NUCLEOTIDE SEQUENCE</scope>
    <source>
        <strain evidence="10">Adult_tree_wgs_1</strain>
        <tissue evidence="10">Leaves</tissue>
    </source>
</reference>
<evidence type="ECO:0000313" key="11">
    <source>
        <dbReference type="Proteomes" id="UP000626092"/>
    </source>
</evidence>
<feature type="signal peptide" evidence="9">
    <location>
        <begin position="1"/>
        <end position="30"/>
    </location>
</feature>
<feature type="region of interest" description="Disordered" evidence="8">
    <location>
        <begin position="78"/>
        <end position="99"/>
    </location>
</feature>
<evidence type="ECO:0000256" key="4">
    <source>
        <dbReference type="ARBA" id="ARBA00022525"/>
    </source>
</evidence>
<keyword evidence="5" id="KW-0372">Hormone</keyword>
<dbReference type="PANTHER" id="PTHR33348:SF7">
    <property type="entry name" value="PRECURSOR OF CEP11-RELATED"/>
    <property type="match status" value="1"/>
</dbReference>
<protein>
    <submittedName>
        <fullName evidence="10">Uncharacterized protein</fullName>
    </submittedName>
</protein>
<dbReference type="GO" id="GO:0048046">
    <property type="term" value="C:apoplast"/>
    <property type="evidence" value="ECO:0007669"/>
    <property type="project" value="UniProtKB-SubCell"/>
</dbReference>
<dbReference type="GO" id="GO:1901371">
    <property type="term" value="P:regulation of leaf morphogenesis"/>
    <property type="evidence" value="ECO:0007669"/>
    <property type="project" value="TreeGrafter"/>
</dbReference>
<keyword evidence="6 9" id="KW-0732">Signal</keyword>
<organism evidence="10 11">
    <name type="scientific">Rhododendron simsii</name>
    <name type="common">Sims's rhododendron</name>
    <dbReference type="NCBI Taxonomy" id="118357"/>
    <lineage>
        <taxon>Eukaryota</taxon>
        <taxon>Viridiplantae</taxon>
        <taxon>Streptophyta</taxon>
        <taxon>Embryophyta</taxon>
        <taxon>Tracheophyta</taxon>
        <taxon>Spermatophyta</taxon>
        <taxon>Magnoliopsida</taxon>
        <taxon>eudicotyledons</taxon>
        <taxon>Gunneridae</taxon>
        <taxon>Pentapetalae</taxon>
        <taxon>asterids</taxon>
        <taxon>Ericales</taxon>
        <taxon>Ericaceae</taxon>
        <taxon>Ericoideae</taxon>
        <taxon>Rhodoreae</taxon>
        <taxon>Rhododendron</taxon>
    </lineage>
</organism>